<dbReference type="PANTHER" id="PTHR48079">
    <property type="entry name" value="PROTEIN YEEZ"/>
    <property type="match status" value="1"/>
</dbReference>
<dbReference type="InterPro" id="IPR051783">
    <property type="entry name" value="NAD(P)-dependent_oxidoreduct"/>
</dbReference>
<dbReference type="PANTHER" id="PTHR48079:SF6">
    <property type="entry name" value="NAD(P)-BINDING DOMAIN-CONTAINING PROTEIN-RELATED"/>
    <property type="match status" value="1"/>
</dbReference>
<sequence length="352" mass="38347">MPPSKHFNRRLDVALTSLQTTDKLALVLGATGGIGGEVARQLLDAGWRVRALHRHPGKVAKTGDSIEWHEGDAMDREAVVRAAQDCTVIVHAVNPPGYRRWPQLVLPMLGNTIAAAQAAGATVVFPGTVYNYGPDAFPLLREDSPQRPRTRKGAIRVEMERQLQAAADHGVRTIIVRAGDFFGPHMVGNSWFSQGLIEAGKPLRVVRLPGKPGVGHEWAYVPDVARTMVELIARRATLAPFATFHLAGHWDADGTQMAAAISRVAHRHGLEVAQRRFPWPLVFAAAPFVTTLREMLEMRYLWREPVQLDNARLVATLGREPHTALDAAVETTLASLGCLGSPEGVAPTLQGK</sequence>
<feature type="domain" description="NAD-dependent epimerase/dehydratase" evidence="1">
    <location>
        <begin position="25"/>
        <end position="236"/>
    </location>
</feature>
<protein>
    <submittedName>
        <fullName evidence="2">SDR family NAD(P)-dependent oxidoreductase</fullName>
    </submittedName>
</protein>
<organism evidence="2 3">
    <name type="scientific">Paraburkholderia dinghuensis</name>
    <dbReference type="NCBI Taxonomy" id="2305225"/>
    <lineage>
        <taxon>Bacteria</taxon>
        <taxon>Pseudomonadati</taxon>
        <taxon>Pseudomonadota</taxon>
        <taxon>Betaproteobacteria</taxon>
        <taxon>Burkholderiales</taxon>
        <taxon>Burkholderiaceae</taxon>
        <taxon>Paraburkholderia</taxon>
    </lineage>
</organism>
<name>A0A3N6N1Q3_9BURK</name>
<dbReference type="SUPFAM" id="SSF51735">
    <property type="entry name" value="NAD(P)-binding Rossmann-fold domains"/>
    <property type="match status" value="1"/>
</dbReference>
<dbReference type="Proteomes" id="UP000272778">
    <property type="component" value="Unassembled WGS sequence"/>
</dbReference>
<evidence type="ECO:0000313" key="2">
    <source>
        <dbReference type="EMBL" id="RQH04441.1"/>
    </source>
</evidence>
<dbReference type="Gene3D" id="3.40.50.720">
    <property type="entry name" value="NAD(P)-binding Rossmann-like Domain"/>
    <property type="match status" value="1"/>
</dbReference>
<dbReference type="OrthoDB" id="112777at2"/>
<dbReference type="GO" id="GO:0005737">
    <property type="term" value="C:cytoplasm"/>
    <property type="evidence" value="ECO:0007669"/>
    <property type="project" value="TreeGrafter"/>
</dbReference>
<evidence type="ECO:0000313" key="3">
    <source>
        <dbReference type="Proteomes" id="UP000272778"/>
    </source>
</evidence>
<dbReference type="InterPro" id="IPR001509">
    <property type="entry name" value="Epimerase_deHydtase"/>
</dbReference>
<evidence type="ECO:0000259" key="1">
    <source>
        <dbReference type="Pfam" id="PF01370"/>
    </source>
</evidence>
<comment type="caution">
    <text evidence="2">The sequence shown here is derived from an EMBL/GenBank/DDBJ whole genome shotgun (WGS) entry which is preliminary data.</text>
</comment>
<reference evidence="2 3" key="1">
    <citation type="submission" date="2018-11" db="EMBL/GenBank/DDBJ databases">
        <title>Paraburkholderia sp. DHOA04, isolated from soil.</title>
        <authorList>
            <person name="Gao Z.-H."/>
            <person name="Qiu L.-H."/>
            <person name="Fu J.-C."/>
        </authorList>
    </citation>
    <scope>NUCLEOTIDE SEQUENCE [LARGE SCALE GENOMIC DNA]</scope>
    <source>
        <strain evidence="2 3">DHOA04</strain>
    </source>
</reference>
<proteinExistence type="predicted"/>
<dbReference type="GO" id="GO:0004029">
    <property type="term" value="F:aldehyde dehydrogenase (NAD+) activity"/>
    <property type="evidence" value="ECO:0007669"/>
    <property type="project" value="TreeGrafter"/>
</dbReference>
<gene>
    <name evidence="2" type="ORF">D1Y85_18435</name>
</gene>
<dbReference type="EMBL" id="RQIS01000013">
    <property type="protein sequence ID" value="RQH04441.1"/>
    <property type="molecule type" value="Genomic_DNA"/>
</dbReference>
<dbReference type="Pfam" id="PF01370">
    <property type="entry name" value="Epimerase"/>
    <property type="match status" value="1"/>
</dbReference>
<dbReference type="InterPro" id="IPR036291">
    <property type="entry name" value="NAD(P)-bd_dom_sf"/>
</dbReference>
<dbReference type="AlphaFoldDB" id="A0A3N6N1Q3"/>
<accession>A0A3N6N1Q3</accession>
<keyword evidence="3" id="KW-1185">Reference proteome</keyword>